<evidence type="ECO:0000256" key="5">
    <source>
        <dbReference type="SAM" id="MobiDB-lite"/>
    </source>
</evidence>
<protein>
    <submittedName>
        <fullName evidence="8">Nucleolar protein 8-like</fullName>
    </submittedName>
</protein>
<feature type="region of interest" description="Disordered" evidence="5">
    <location>
        <begin position="384"/>
        <end position="663"/>
    </location>
</feature>
<feature type="compositionally biased region" description="Acidic residues" evidence="5">
    <location>
        <begin position="603"/>
        <end position="623"/>
    </location>
</feature>
<dbReference type="CTD" id="55035"/>
<evidence type="ECO:0000256" key="2">
    <source>
        <dbReference type="ARBA" id="ARBA00022884"/>
    </source>
</evidence>
<feature type="region of interest" description="Disordered" evidence="5">
    <location>
        <begin position="917"/>
        <end position="960"/>
    </location>
</feature>
<proteinExistence type="predicted"/>
<feature type="compositionally biased region" description="Basic and acidic residues" evidence="5">
    <location>
        <begin position="560"/>
        <end position="572"/>
    </location>
</feature>
<dbReference type="SMART" id="SM00360">
    <property type="entry name" value="RRM"/>
    <property type="match status" value="1"/>
</dbReference>
<dbReference type="PANTHER" id="PTHR48029:SF1">
    <property type="entry name" value="NUCLEOLAR PROTEIN 8"/>
    <property type="match status" value="1"/>
</dbReference>
<feature type="region of interest" description="Disordered" evidence="5">
    <location>
        <begin position="693"/>
        <end position="735"/>
    </location>
</feature>
<feature type="compositionally biased region" description="Low complexity" evidence="5">
    <location>
        <begin position="585"/>
        <end position="602"/>
    </location>
</feature>
<dbReference type="SUPFAM" id="SSF54928">
    <property type="entry name" value="RNA-binding domain, RBD"/>
    <property type="match status" value="1"/>
</dbReference>
<feature type="compositionally biased region" description="Basic and acidic residues" evidence="5">
    <location>
        <begin position="814"/>
        <end position="832"/>
    </location>
</feature>
<feature type="compositionally biased region" description="Polar residues" evidence="5">
    <location>
        <begin position="400"/>
        <end position="417"/>
    </location>
</feature>
<feature type="compositionally biased region" description="Acidic residues" evidence="5">
    <location>
        <begin position="485"/>
        <end position="501"/>
    </location>
</feature>
<dbReference type="InterPro" id="IPR035979">
    <property type="entry name" value="RBD_domain_sf"/>
</dbReference>
<dbReference type="KEGG" id="aplc:110986927"/>
<dbReference type="Gene3D" id="3.30.70.330">
    <property type="match status" value="1"/>
</dbReference>
<sequence length="1026" mass="115499">MKSEPDRRRLFVGGLHKDVTSADLEQRFGKFGSVTDVNVRTKRDSQGQVVNVFAYVDINITETNFKKCLSTYNNAKWKGHIMKVQVAKKDFLTKLAKERKEAQETPEPDIKKTRKLKEEDSARERLEESMKKAGVEDFVMKKAVPGTPIPGETNWVVGKFGRVLPIMHMRRKDKRSTMTFDPSKYVHHVRKFKEDAKSDQIIAGRPVEYLTWHLPETISDMDRKRMGDFPEYSRKKKTKLGQQEMWFKDDMSERKQISLSRSTDETRRGTGKFQLSEGDFEIVGLNTGKSNSSRTDLVKLKPYRAQMQGSVNFDQSSSVEGDQSRLCRDVQDLMEQCNLESDDDSCGSADTDDICNFARKGTEAESEGQESLRNWAEEYYSTEKMAAMSGGTEEFDGSGQEDTTTEMTVHSTGSSPIKESRRTTTKPIDRFQSVSPGRRKKANGPPPENIQLGSAEENDNSGAEFDIDTAKRGEEDDKVNKEDGDNYEDGADEDADDDEDDSISRDSNDANEDTDGDDDDDEEEEFEAEHRDKAENDDINNLSPNGTFYRSGGESITLSDKSRVQRKTEHKGNLGKRRKNEIVDGSDAGDGSADDNASNTDDQSSDLDGTSDTDSSESSDPTEETQTPRRRPSTGNMVSEARKPTLGSPGNPSKLRQSNQIRLESVKKRQAAILTQKAAIQDALKSLDLKGGSLSVGHHVRFDSDDEASEAERTEQDQSVMSKTGDEDRFKIKPQFQGKAGEKLLRLQHRIGTDSRFKLGELFLEDEDESNEEDIGENQDLKAEKQKALSVLEDIVGSQAMHSLESKTTSNFRDPSRLRYDPTREDHAHFERANTSISNASSTKKKDKIKAETVIPEVSKDVYYEVSDLTFTGSKDENQPFRFFGDDELETENDDSGVGFGTLQKDIQAATTLGKRQLALDSSDSESEVEEVKHDGMDDMDIASAPDATADSQPTSAHQGFFFQPDDIRLKTGPEQFCRKLSQEGMYQWFEEQKAELQREFKKRHQRALRDSKKTARQSPGKKLRR</sequence>
<feature type="region of interest" description="Disordered" evidence="5">
    <location>
        <begin position="802"/>
        <end position="847"/>
    </location>
</feature>
<dbReference type="OrthoDB" id="21643at2759"/>
<comment type="subcellular location">
    <subcellularLocation>
        <location evidence="1">Nucleus</location>
        <location evidence="1">Nucleolus</location>
    </subcellularLocation>
</comment>
<dbReference type="PANTHER" id="PTHR48029">
    <property type="entry name" value="NUCLEOLAR PROTEIN 8"/>
    <property type="match status" value="1"/>
</dbReference>
<feature type="compositionally biased region" description="Polar residues" evidence="5">
    <location>
        <begin position="648"/>
        <end position="662"/>
    </location>
</feature>
<dbReference type="GO" id="GO:0003723">
    <property type="term" value="F:RNA binding"/>
    <property type="evidence" value="ECO:0007669"/>
    <property type="project" value="UniProtKB-UniRule"/>
</dbReference>
<name>A0A8B7ZH23_ACAPL</name>
<evidence type="ECO:0000313" key="7">
    <source>
        <dbReference type="Proteomes" id="UP000694845"/>
    </source>
</evidence>
<evidence type="ECO:0000256" key="3">
    <source>
        <dbReference type="ARBA" id="ARBA00023242"/>
    </source>
</evidence>
<dbReference type="InterPro" id="IPR000504">
    <property type="entry name" value="RRM_dom"/>
</dbReference>
<dbReference type="InterPro" id="IPR034138">
    <property type="entry name" value="NOP8_RRM"/>
</dbReference>
<accession>A0A8B7ZH23</accession>
<organism evidence="7 8">
    <name type="scientific">Acanthaster planci</name>
    <name type="common">Crown-of-thorns starfish</name>
    <dbReference type="NCBI Taxonomy" id="133434"/>
    <lineage>
        <taxon>Eukaryota</taxon>
        <taxon>Metazoa</taxon>
        <taxon>Echinodermata</taxon>
        <taxon>Eleutherozoa</taxon>
        <taxon>Asterozoa</taxon>
        <taxon>Asteroidea</taxon>
        <taxon>Valvatacea</taxon>
        <taxon>Valvatida</taxon>
        <taxon>Acanthasteridae</taxon>
        <taxon>Acanthaster</taxon>
    </lineage>
</organism>
<gene>
    <name evidence="8" type="primary">LOC110986927</name>
</gene>
<evidence type="ECO:0000313" key="8">
    <source>
        <dbReference type="RefSeq" id="XP_022104948.1"/>
    </source>
</evidence>
<dbReference type="Pfam" id="PF00076">
    <property type="entry name" value="RRM_1"/>
    <property type="match status" value="1"/>
</dbReference>
<evidence type="ECO:0000256" key="1">
    <source>
        <dbReference type="ARBA" id="ARBA00004604"/>
    </source>
</evidence>
<keyword evidence="3" id="KW-0539">Nucleus</keyword>
<dbReference type="GO" id="GO:0005730">
    <property type="term" value="C:nucleolus"/>
    <property type="evidence" value="ECO:0007669"/>
    <property type="project" value="UniProtKB-SubCell"/>
</dbReference>
<feature type="compositionally biased region" description="Polar residues" evidence="5">
    <location>
        <begin position="833"/>
        <end position="842"/>
    </location>
</feature>
<dbReference type="OMA" id="RNIMKYD"/>
<feature type="domain" description="RRM" evidence="6">
    <location>
        <begin position="8"/>
        <end position="89"/>
    </location>
</feature>
<feature type="compositionally biased region" description="Polar residues" evidence="5">
    <location>
        <begin position="539"/>
        <end position="559"/>
    </location>
</feature>
<reference evidence="8" key="1">
    <citation type="submission" date="2025-08" db="UniProtKB">
        <authorList>
            <consortium name="RefSeq"/>
        </authorList>
    </citation>
    <scope>IDENTIFICATION</scope>
</reference>
<dbReference type="CDD" id="cd12226">
    <property type="entry name" value="RRM_NOL8"/>
    <property type="match status" value="1"/>
</dbReference>
<dbReference type="PROSITE" id="PS50102">
    <property type="entry name" value="RRM"/>
    <property type="match status" value="1"/>
</dbReference>
<feature type="compositionally biased region" description="Acidic residues" evidence="5">
    <location>
        <begin position="509"/>
        <end position="527"/>
    </location>
</feature>
<dbReference type="InterPro" id="IPR012677">
    <property type="entry name" value="Nucleotide-bd_a/b_plait_sf"/>
</dbReference>
<keyword evidence="2 4" id="KW-0694">RNA-binding</keyword>
<keyword evidence="7" id="KW-1185">Reference proteome</keyword>
<feature type="region of interest" description="Disordered" evidence="5">
    <location>
        <begin position="1001"/>
        <end position="1026"/>
    </location>
</feature>
<evidence type="ECO:0000259" key="6">
    <source>
        <dbReference type="PROSITE" id="PS50102"/>
    </source>
</evidence>
<dbReference type="GeneID" id="110986927"/>
<dbReference type="Proteomes" id="UP000694845">
    <property type="component" value="Unplaced"/>
</dbReference>
<dbReference type="AlphaFoldDB" id="A0A8B7ZH23"/>
<feature type="region of interest" description="Disordered" evidence="5">
    <location>
        <begin position="98"/>
        <end position="126"/>
    </location>
</feature>
<evidence type="ECO:0000256" key="4">
    <source>
        <dbReference type="PROSITE-ProRule" id="PRU00176"/>
    </source>
</evidence>
<dbReference type="RefSeq" id="XP_022104948.1">
    <property type="nucleotide sequence ID" value="XM_022249256.1"/>
</dbReference>
<feature type="compositionally biased region" description="Basic and acidic residues" evidence="5">
    <location>
        <begin position="468"/>
        <end position="484"/>
    </location>
</feature>